<feature type="compositionally biased region" description="Gly residues" evidence="1">
    <location>
        <begin position="20"/>
        <end position="29"/>
    </location>
</feature>
<evidence type="ECO:0000256" key="2">
    <source>
        <dbReference type="SAM" id="Phobius"/>
    </source>
</evidence>
<protein>
    <submittedName>
        <fullName evidence="3">Uncharacterized protein</fullName>
    </submittedName>
</protein>
<keyword evidence="2" id="KW-0812">Transmembrane</keyword>
<keyword evidence="4" id="KW-1185">Reference proteome</keyword>
<name>A0ABZ1M9Q0_STREF</name>
<dbReference type="RefSeq" id="WP_189729652.1">
    <property type="nucleotide sequence ID" value="NZ_BMUK01000018.1"/>
</dbReference>
<keyword evidence="2" id="KW-0472">Membrane</keyword>
<proteinExistence type="predicted"/>
<evidence type="ECO:0000256" key="1">
    <source>
        <dbReference type="SAM" id="MobiDB-lite"/>
    </source>
</evidence>
<feature type="region of interest" description="Disordered" evidence="1">
    <location>
        <begin position="1"/>
        <end position="38"/>
    </location>
</feature>
<gene>
    <name evidence="3" type="ORF">OHU35_00530</name>
</gene>
<sequence>MPANAASAASRKIREDTGVHGVGAGGRGEVPGLRGDTRGRVGGQGRGLAVDALSFALAAAFFALVRVQVVARAQRRAGA</sequence>
<dbReference type="EMBL" id="CP108341">
    <property type="protein sequence ID" value="WTW24617.1"/>
    <property type="molecule type" value="Genomic_DNA"/>
</dbReference>
<reference evidence="3 4" key="1">
    <citation type="submission" date="2022-10" db="EMBL/GenBank/DDBJ databases">
        <title>The complete genomes of actinobacterial strains from the NBC collection.</title>
        <authorList>
            <person name="Joergensen T.S."/>
            <person name="Alvarez Arevalo M."/>
            <person name="Sterndorff E.B."/>
            <person name="Faurdal D."/>
            <person name="Vuksanovic O."/>
            <person name="Mourched A.-S."/>
            <person name="Charusanti P."/>
            <person name="Shaw S."/>
            <person name="Blin K."/>
            <person name="Weber T."/>
        </authorList>
    </citation>
    <scope>NUCLEOTIDE SEQUENCE [LARGE SCALE GENOMIC DNA]</scope>
    <source>
        <strain evidence="3 4">NBC_00017</strain>
    </source>
</reference>
<accession>A0ABZ1M9Q0</accession>
<organism evidence="3 4">
    <name type="scientific">Streptomyces purpurascens</name>
    <dbReference type="NCBI Taxonomy" id="1924"/>
    <lineage>
        <taxon>Bacteria</taxon>
        <taxon>Bacillati</taxon>
        <taxon>Actinomycetota</taxon>
        <taxon>Actinomycetes</taxon>
        <taxon>Kitasatosporales</taxon>
        <taxon>Streptomycetaceae</taxon>
        <taxon>Streptomyces</taxon>
    </lineage>
</organism>
<keyword evidence="2" id="KW-1133">Transmembrane helix</keyword>
<dbReference type="Proteomes" id="UP001621512">
    <property type="component" value="Chromosome"/>
</dbReference>
<evidence type="ECO:0000313" key="3">
    <source>
        <dbReference type="EMBL" id="WTW24617.1"/>
    </source>
</evidence>
<evidence type="ECO:0000313" key="4">
    <source>
        <dbReference type="Proteomes" id="UP001621512"/>
    </source>
</evidence>
<feature type="transmembrane region" description="Helical" evidence="2">
    <location>
        <begin position="48"/>
        <end position="67"/>
    </location>
</feature>